<keyword evidence="6" id="KW-1185">Reference proteome</keyword>
<dbReference type="Pfam" id="PF01520">
    <property type="entry name" value="Amidase_3"/>
    <property type="match status" value="1"/>
</dbReference>
<evidence type="ECO:0000259" key="4">
    <source>
        <dbReference type="SMART" id="SM00646"/>
    </source>
</evidence>
<dbReference type="EC" id="3.5.1.28" evidence="5"/>
<organism evidence="5 6">
    <name type="scientific">Nocardia tengchongensis</name>
    <dbReference type="NCBI Taxonomy" id="2055889"/>
    <lineage>
        <taxon>Bacteria</taxon>
        <taxon>Bacillati</taxon>
        <taxon>Actinomycetota</taxon>
        <taxon>Actinomycetes</taxon>
        <taxon>Mycobacteriales</taxon>
        <taxon>Nocardiaceae</taxon>
        <taxon>Nocardia</taxon>
    </lineage>
</organism>
<dbReference type="InterPro" id="IPR002508">
    <property type="entry name" value="MurNAc-LAA_cat"/>
</dbReference>
<keyword evidence="1 5" id="KW-0378">Hydrolase</keyword>
<evidence type="ECO:0000313" key="5">
    <source>
        <dbReference type="EMBL" id="QVI24019.1"/>
    </source>
</evidence>
<evidence type="ECO:0000256" key="2">
    <source>
        <dbReference type="SAM" id="MobiDB-lite"/>
    </source>
</evidence>
<feature type="compositionally biased region" description="Low complexity" evidence="2">
    <location>
        <begin position="369"/>
        <end position="386"/>
    </location>
</feature>
<feature type="compositionally biased region" description="Polar residues" evidence="2">
    <location>
        <begin position="512"/>
        <end position="537"/>
    </location>
</feature>
<feature type="region of interest" description="Disordered" evidence="2">
    <location>
        <begin position="48"/>
        <end position="77"/>
    </location>
</feature>
<feature type="signal peptide" evidence="3">
    <location>
        <begin position="1"/>
        <end position="32"/>
    </location>
</feature>
<dbReference type="InterPro" id="IPR050695">
    <property type="entry name" value="N-acetylmuramoyl_amidase_3"/>
</dbReference>
<feature type="compositionally biased region" description="Polar residues" evidence="2">
    <location>
        <begin position="57"/>
        <end position="67"/>
    </location>
</feature>
<dbReference type="Proteomes" id="UP000683310">
    <property type="component" value="Chromosome"/>
</dbReference>
<feature type="compositionally biased region" description="Low complexity" evidence="2">
    <location>
        <begin position="452"/>
        <end position="470"/>
    </location>
</feature>
<dbReference type="PANTHER" id="PTHR30404:SF0">
    <property type="entry name" value="N-ACETYLMURAMOYL-L-ALANINE AMIDASE AMIC"/>
    <property type="match status" value="1"/>
</dbReference>
<evidence type="ECO:0000256" key="1">
    <source>
        <dbReference type="ARBA" id="ARBA00022801"/>
    </source>
</evidence>
<keyword evidence="3" id="KW-0732">Signal</keyword>
<feature type="region of interest" description="Disordered" evidence="2">
    <location>
        <begin position="270"/>
        <end position="293"/>
    </location>
</feature>
<dbReference type="Gene3D" id="3.40.630.40">
    <property type="entry name" value="Zn-dependent exopeptidases"/>
    <property type="match status" value="1"/>
</dbReference>
<feature type="domain" description="MurNAc-LAA" evidence="4">
    <location>
        <begin position="130"/>
        <end position="257"/>
    </location>
</feature>
<dbReference type="SUPFAM" id="SSF53187">
    <property type="entry name" value="Zn-dependent exopeptidases"/>
    <property type="match status" value="1"/>
</dbReference>
<dbReference type="SMART" id="SM00646">
    <property type="entry name" value="Ami_3"/>
    <property type="match status" value="1"/>
</dbReference>
<feature type="compositionally biased region" description="Low complexity" evidence="2">
    <location>
        <begin position="394"/>
        <end position="413"/>
    </location>
</feature>
<dbReference type="PANTHER" id="PTHR30404">
    <property type="entry name" value="N-ACETYLMURAMOYL-L-ALANINE AMIDASE"/>
    <property type="match status" value="1"/>
</dbReference>
<feature type="region of interest" description="Disordered" evidence="2">
    <location>
        <begin position="358"/>
        <end position="413"/>
    </location>
</feature>
<dbReference type="GO" id="GO:0008745">
    <property type="term" value="F:N-acetylmuramoyl-L-alanine amidase activity"/>
    <property type="evidence" value="ECO:0007669"/>
    <property type="project" value="UniProtKB-EC"/>
</dbReference>
<proteinExistence type="predicted"/>
<name>A0ABX8CVT9_9NOCA</name>
<dbReference type="EMBL" id="CP074371">
    <property type="protein sequence ID" value="QVI24019.1"/>
    <property type="molecule type" value="Genomic_DNA"/>
</dbReference>
<feature type="chain" id="PRO_5047388369" evidence="3">
    <location>
        <begin position="33"/>
        <end position="594"/>
    </location>
</feature>
<dbReference type="RefSeq" id="WP_213560083.1">
    <property type="nucleotide sequence ID" value="NZ_JBHXAJ010000008.1"/>
</dbReference>
<protein>
    <submittedName>
        <fullName evidence="5">N-acetylmuramoyl-L-alanine amidase</fullName>
        <ecNumber evidence="5">3.5.1.28</ecNumber>
    </submittedName>
</protein>
<accession>A0ABX8CVT9</accession>
<sequence>MKRSITKSGICTAVTAAAITTVAGIVPVAALAAPALPELPQKLAGKTIFLDPGHQGPNHSQDTNKQVSDGRGGTKECQTTGMTTLHGIAEHTITWNVAQLVRTSLEGLGAHVVLSRPDDTGWGGCIDERAKAANASGADVAVSIHADSGPADGHGFHLIVPQLPVADAKVNEVQSGPGLAASKAMRDTYVQSGYQVATYNGAVDGLQTRSDIAGPALTTVPDVFLEMGNGANADDAQQLESPEGQLKHAVTITTGIASYLLGVPVPGVEKAADPGTQPGQQVPAQAAPAPAAPAAVPAPEATVVPQAAVPVPEAVAPQAPAAAPEAVAPPAPEAAIPQAVAPAAVVPHALVVPARAPQVTGPAAPAPAKPGQTPAQPGQTPAQPGQTPAPPAQLPGQSGAAPAQQNPAQQQPGDAVLQNGLQVIQQLADQFLNNWEHAQTPPQPGIGQKSVPQPGTTPQQQGTQPGTSPQAVQPKPATPAVQPKPATPAVRPVADLRAPVRQSPATPGGSGNTAVSPGTQSAPGTQALGTDNNSKSNGLGVEGVSSLVQMAVKFFGPLAKMLTGDSGLAPDLLNLAYSVVSVLSSTLFSPAATK</sequence>
<reference evidence="5 6" key="1">
    <citation type="submission" date="2021-04" db="EMBL/GenBank/DDBJ databases">
        <title>Nocardia tengchongensis.</title>
        <authorList>
            <person name="Zhuang k."/>
            <person name="Ran Y."/>
            <person name="Li W."/>
        </authorList>
    </citation>
    <scope>NUCLEOTIDE SEQUENCE [LARGE SCALE GENOMIC DNA]</scope>
    <source>
        <strain evidence="5 6">CFH S0057</strain>
    </source>
</reference>
<dbReference type="CDD" id="cd02696">
    <property type="entry name" value="MurNAc-LAA"/>
    <property type="match status" value="1"/>
</dbReference>
<evidence type="ECO:0000256" key="3">
    <source>
        <dbReference type="SAM" id="SignalP"/>
    </source>
</evidence>
<feature type="region of interest" description="Disordered" evidence="2">
    <location>
        <begin position="436"/>
        <end position="537"/>
    </location>
</feature>
<evidence type="ECO:0000313" key="6">
    <source>
        <dbReference type="Proteomes" id="UP000683310"/>
    </source>
</evidence>
<feature type="compositionally biased region" description="Low complexity" evidence="2">
    <location>
        <begin position="277"/>
        <end position="293"/>
    </location>
</feature>
<gene>
    <name evidence="5" type="ORF">KHQ06_15230</name>
</gene>
<dbReference type="PRINTS" id="PR01217">
    <property type="entry name" value="PRICHEXTENSN"/>
</dbReference>